<proteinExistence type="predicted"/>
<keyword evidence="5" id="KW-0808">Transferase</keyword>
<dbReference type="OrthoDB" id="434972at2759"/>
<evidence type="ECO:0000313" key="5">
    <source>
        <dbReference type="EMBL" id="EFQ29433.1"/>
    </source>
</evidence>
<dbReference type="CDD" id="cd13965">
    <property type="entry name" value="PT_UbiA_3"/>
    <property type="match status" value="1"/>
</dbReference>
<protein>
    <submittedName>
        <fullName evidence="5">UbiA prenyltransferase</fullName>
    </submittedName>
</protein>
<dbReference type="AlphaFoldDB" id="E3QEX7"/>
<keyword evidence="6" id="KW-1185">Reference proteome</keyword>
<reference evidence="6" key="1">
    <citation type="journal article" date="2012" name="Nat. Genet.">
        <title>Lifestyle transitions in plant pathogenic Colletotrichum fungi deciphered by genome and transcriptome analyses.</title>
        <authorList>
            <person name="O'Connell R.J."/>
            <person name="Thon M.R."/>
            <person name="Hacquard S."/>
            <person name="Amyotte S.G."/>
            <person name="Kleemann J."/>
            <person name="Torres M.F."/>
            <person name="Damm U."/>
            <person name="Buiate E.A."/>
            <person name="Epstein L."/>
            <person name="Alkan N."/>
            <person name="Altmueller J."/>
            <person name="Alvarado-Balderrama L."/>
            <person name="Bauser C.A."/>
            <person name="Becker C."/>
            <person name="Birren B.W."/>
            <person name="Chen Z."/>
            <person name="Choi J."/>
            <person name="Crouch J.A."/>
            <person name="Duvick J.P."/>
            <person name="Farman M.A."/>
            <person name="Gan P."/>
            <person name="Heiman D."/>
            <person name="Henrissat B."/>
            <person name="Howard R.J."/>
            <person name="Kabbage M."/>
            <person name="Koch C."/>
            <person name="Kracher B."/>
            <person name="Kubo Y."/>
            <person name="Law A.D."/>
            <person name="Lebrun M.-H."/>
            <person name="Lee Y.-H."/>
            <person name="Miyara I."/>
            <person name="Moore N."/>
            <person name="Neumann U."/>
            <person name="Nordstroem K."/>
            <person name="Panaccione D.G."/>
            <person name="Panstruga R."/>
            <person name="Place M."/>
            <person name="Proctor R.H."/>
            <person name="Prusky D."/>
            <person name="Rech G."/>
            <person name="Reinhardt R."/>
            <person name="Rollins J.A."/>
            <person name="Rounsley S."/>
            <person name="Schardl C.L."/>
            <person name="Schwartz D.C."/>
            <person name="Shenoy N."/>
            <person name="Shirasu K."/>
            <person name="Sikhakolli U.R."/>
            <person name="Stueber K."/>
            <person name="Sukno S.A."/>
            <person name="Sweigard J.A."/>
            <person name="Takano Y."/>
            <person name="Takahara H."/>
            <person name="Trail F."/>
            <person name="van der Does H.C."/>
            <person name="Voll L.M."/>
            <person name="Will I."/>
            <person name="Young S."/>
            <person name="Zeng Q."/>
            <person name="Zhang J."/>
            <person name="Zhou S."/>
            <person name="Dickman M.B."/>
            <person name="Schulze-Lefert P."/>
            <person name="Ver Loren van Themaat E."/>
            <person name="Ma L.-J."/>
            <person name="Vaillancourt L.J."/>
        </authorList>
    </citation>
    <scope>NUCLEOTIDE SEQUENCE [LARGE SCALE GENOMIC DNA]</scope>
    <source>
        <strain evidence="6">M1.001 / M2 / FGSC 10212</strain>
    </source>
</reference>
<sequence>MLVPILALGILTAIIGNPLTTTAASALTIFSNLPRLLLWLWLNILVLSIANQRDPSGILEDSMNKPWRPIASGRISAAEAKHLLLGVIPFTVVLGIKLDVGYETLACICASSYYNDLGGADEHFLIRQFINGLAYPVYGVAALKLAAGAVDILPAAYTWLSLLGLVVGTTIQIQDLKDYEGDKARERHTFPVVLGDGFTRTPQTLGSLLHVSHFVVCGLLLNLKLVFYV</sequence>
<dbReference type="PANTHER" id="PTHR42723:SF1">
    <property type="entry name" value="CHLOROPHYLL SYNTHASE, CHLOROPLASTIC"/>
    <property type="match status" value="1"/>
</dbReference>
<evidence type="ECO:0000256" key="3">
    <source>
        <dbReference type="ARBA" id="ARBA00022989"/>
    </source>
</evidence>
<keyword evidence="3" id="KW-1133">Transmembrane helix</keyword>
<dbReference type="RefSeq" id="XP_008093453.1">
    <property type="nucleotide sequence ID" value="XM_008095262.1"/>
</dbReference>
<dbReference type="InterPro" id="IPR000537">
    <property type="entry name" value="UbiA_prenyltransferase"/>
</dbReference>
<dbReference type="GO" id="GO:0016020">
    <property type="term" value="C:membrane"/>
    <property type="evidence" value="ECO:0007669"/>
    <property type="project" value="UniProtKB-SubCell"/>
</dbReference>
<gene>
    <name evidence="5" type="ORF">GLRG_04577</name>
</gene>
<dbReference type="eggNOG" id="ENOG502SNAR">
    <property type="taxonomic scope" value="Eukaryota"/>
</dbReference>
<evidence type="ECO:0000256" key="1">
    <source>
        <dbReference type="ARBA" id="ARBA00004141"/>
    </source>
</evidence>
<evidence type="ECO:0000256" key="2">
    <source>
        <dbReference type="ARBA" id="ARBA00022692"/>
    </source>
</evidence>
<dbReference type="VEuPathDB" id="FungiDB:GLRG_04577"/>
<dbReference type="HOGENOM" id="CLU_063928_2_0_1"/>
<dbReference type="InterPro" id="IPR050475">
    <property type="entry name" value="Prenyltransferase_related"/>
</dbReference>
<dbReference type="Pfam" id="PF01040">
    <property type="entry name" value="UbiA"/>
    <property type="match status" value="1"/>
</dbReference>
<evidence type="ECO:0000256" key="4">
    <source>
        <dbReference type="ARBA" id="ARBA00023136"/>
    </source>
</evidence>
<dbReference type="GeneID" id="24409942"/>
<dbReference type="Proteomes" id="UP000008782">
    <property type="component" value="Unassembled WGS sequence"/>
</dbReference>
<organism evidence="6">
    <name type="scientific">Colletotrichum graminicola (strain M1.001 / M2 / FGSC 10212)</name>
    <name type="common">Maize anthracnose fungus</name>
    <name type="synonym">Glomerella graminicola</name>
    <dbReference type="NCBI Taxonomy" id="645133"/>
    <lineage>
        <taxon>Eukaryota</taxon>
        <taxon>Fungi</taxon>
        <taxon>Dikarya</taxon>
        <taxon>Ascomycota</taxon>
        <taxon>Pezizomycotina</taxon>
        <taxon>Sordariomycetes</taxon>
        <taxon>Hypocreomycetidae</taxon>
        <taxon>Glomerellales</taxon>
        <taxon>Glomerellaceae</taxon>
        <taxon>Colletotrichum</taxon>
        <taxon>Colletotrichum graminicola species complex</taxon>
    </lineage>
</organism>
<accession>E3QEX7</accession>
<comment type="subcellular location">
    <subcellularLocation>
        <location evidence="1">Membrane</location>
        <topology evidence="1">Multi-pass membrane protein</topology>
    </subcellularLocation>
</comment>
<evidence type="ECO:0000313" key="6">
    <source>
        <dbReference type="Proteomes" id="UP000008782"/>
    </source>
</evidence>
<dbReference type="GO" id="GO:0016765">
    <property type="term" value="F:transferase activity, transferring alkyl or aryl (other than methyl) groups"/>
    <property type="evidence" value="ECO:0007669"/>
    <property type="project" value="InterPro"/>
</dbReference>
<dbReference type="PANTHER" id="PTHR42723">
    <property type="entry name" value="CHLOROPHYLL SYNTHASE"/>
    <property type="match status" value="1"/>
</dbReference>
<keyword evidence="2" id="KW-0812">Transmembrane</keyword>
<name>E3QEX7_COLGM</name>
<keyword evidence="4" id="KW-0472">Membrane</keyword>
<dbReference type="EMBL" id="GG697344">
    <property type="protein sequence ID" value="EFQ29433.1"/>
    <property type="molecule type" value="Genomic_DNA"/>
</dbReference>